<evidence type="ECO:0008006" key="2">
    <source>
        <dbReference type="Google" id="ProtNLM"/>
    </source>
</evidence>
<dbReference type="RefSeq" id="WP_124239987.1">
    <property type="nucleotide sequence ID" value="NZ_CP095328.1"/>
</dbReference>
<gene>
    <name evidence="1" type="ORF">MRK42_19735</name>
</gene>
<reference evidence="1" key="1">
    <citation type="submission" date="2022-03" db="EMBL/GenBank/DDBJ databases">
        <title>Sea Food Isolates.</title>
        <authorList>
            <person name="Li C."/>
        </authorList>
    </citation>
    <scope>NUCLEOTIDE SEQUENCE</scope>
    <source>
        <strain evidence="1">19NY04SH05-1</strain>
    </source>
</reference>
<organism evidence="1">
    <name type="scientific">Aeromonas sp. 19NY04SH05-1</name>
    <dbReference type="NCBI Taxonomy" id="2920537"/>
    <lineage>
        <taxon>Bacteria</taxon>
        <taxon>Pseudomonadati</taxon>
        <taxon>Pseudomonadota</taxon>
        <taxon>Gammaproteobacteria</taxon>
        <taxon>Aeromonadales</taxon>
        <taxon>Aeromonadaceae</taxon>
        <taxon>Aeromonas</taxon>
    </lineage>
</organism>
<accession>A0AAU6T7U5</accession>
<name>A0AAU6T7U5_9GAMM</name>
<dbReference type="AlphaFoldDB" id="A0AAU6T7U5"/>
<sequence>MECNLVQLSKKIICLMAAWPLAGCDLLVDRYRVEFRDGSWREIAITPFSNEVHWREGCATGEVLSDMALPLKRGDVVNGREQLLIGGERFELDDNKLYRSNGMVFGHSPDYIQRGLKGLDSCREMRLQRGALPKLKARGFDE</sequence>
<proteinExistence type="predicted"/>
<evidence type="ECO:0000313" key="1">
    <source>
        <dbReference type="EMBL" id="XAG41174.1"/>
    </source>
</evidence>
<protein>
    <recommendedName>
        <fullName evidence="2">Lipoprotein</fullName>
    </recommendedName>
</protein>
<dbReference type="EMBL" id="CP095328">
    <property type="protein sequence ID" value="XAG41174.1"/>
    <property type="molecule type" value="Genomic_DNA"/>
</dbReference>